<evidence type="ECO:0000313" key="2">
    <source>
        <dbReference type="Proteomes" id="UP000628448"/>
    </source>
</evidence>
<evidence type="ECO:0000313" key="1">
    <source>
        <dbReference type="EMBL" id="MBG9375601.1"/>
    </source>
</evidence>
<dbReference type="InterPro" id="IPR019853">
    <property type="entry name" value="GldB-like"/>
</dbReference>
<gene>
    <name evidence="1" type="ORF">I5907_05110</name>
</gene>
<dbReference type="EMBL" id="JADWYR010000001">
    <property type="protein sequence ID" value="MBG9375601.1"/>
    <property type="molecule type" value="Genomic_DNA"/>
</dbReference>
<accession>A0A931E8C8</accession>
<reference evidence="1" key="1">
    <citation type="submission" date="2020-11" db="EMBL/GenBank/DDBJ databases">
        <title>Bacterial whole genome sequence for Panacibacter sp. DH6.</title>
        <authorList>
            <person name="Le V."/>
            <person name="Ko S."/>
            <person name="Ahn C.-Y."/>
            <person name="Oh H.-M."/>
        </authorList>
    </citation>
    <scope>NUCLEOTIDE SEQUENCE</scope>
    <source>
        <strain evidence="1">DH6</strain>
    </source>
</reference>
<proteinExistence type="predicted"/>
<sequence>MKKIAVVLLVAFYTLSCKDEKHIPDVSAIKVELDVKRFDKDFFTLDTSNVPAALTRLHEKYPGFLYDYLYNILGIEPLPDSVNKKVPRFIYDYQPIAKAVAEKFPAVEKIQKDVSRGFQFVKYYFPEYKLPKHLITFTGPVEGYANVLTNDGLAIGLQLYLGQDYPMYQTGYVRQVYAEYQSRRFEPAYIPVNCMKNIMDDLYPAPAPDQPLVYQMVEAGKRLYMLDMFLPETADTLKTGYTQQQLDGCYANEAGIWNFFLQNNMLYLTDAAQTREYVNDGPRTEVLGDSSPGFIGQFVGWQIVKKWMAQDDQRTLPLLLKTPAKQVFEEAKYKPK</sequence>
<keyword evidence="2" id="KW-1185">Reference proteome</keyword>
<protein>
    <recommendedName>
        <fullName evidence="3">Gliding motility lipoprotein GldB</fullName>
    </recommendedName>
</protein>
<dbReference type="Pfam" id="PF25594">
    <property type="entry name" value="GldB_lipo"/>
    <property type="match status" value="1"/>
</dbReference>
<evidence type="ECO:0008006" key="3">
    <source>
        <dbReference type="Google" id="ProtNLM"/>
    </source>
</evidence>
<dbReference type="Proteomes" id="UP000628448">
    <property type="component" value="Unassembled WGS sequence"/>
</dbReference>
<name>A0A931E8C8_9BACT</name>
<dbReference type="RefSeq" id="WP_196989644.1">
    <property type="nucleotide sequence ID" value="NZ_JADWYR010000001.1"/>
</dbReference>
<organism evidence="1 2">
    <name type="scientific">Panacibacter microcysteis</name>
    <dbReference type="NCBI Taxonomy" id="2793269"/>
    <lineage>
        <taxon>Bacteria</taxon>
        <taxon>Pseudomonadati</taxon>
        <taxon>Bacteroidota</taxon>
        <taxon>Chitinophagia</taxon>
        <taxon>Chitinophagales</taxon>
        <taxon>Chitinophagaceae</taxon>
        <taxon>Panacibacter</taxon>
    </lineage>
</organism>
<dbReference type="AlphaFoldDB" id="A0A931E8C8"/>
<comment type="caution">
    <text evidence="1">The sequence shown here is derived from an EMBL/GenBank/DDBJ whole genome shotgun (WGS) entry which is preliminary data.</text>
</comment>